<evidence type="ECO:0000256" key="1">
    <source>
        <dbReference type="ARBA" id="ARBA00001922"/>
    </source>
</evidence>
<dbReference type="Gene3D" id="3.40.50.280">
    <property type="entry name" value="Cobalamin-binding domain"/>
    <property type="match status" value="1"/>
</dbReference>
<keyword evidence="5" id="KW-0170">Cobalt</keyword>
<dbReference type="EMBL" id="JBHRSV010000028">
    <property type="protein sequence ID" value="MFC2927219.1"/>
    <property type="molecule type" value="Genomic_DNA"/>
</dbReference>
<dbReference type="Pfam" id="PF01642">
    <property type="entry name" value="MM_CoA_mutase"/>
    <property type="match status" value="1"/>
</dbReference>
<dbReference type="Gene3D" id="3.20.20.240">
    <property type="entry name" value="Methylmalonyl-CoA mutase"/>
    <property type="match status" value="1"/>
</dbReference>
<accession>A0ABV7A0W8</accession>
<sequence length="582" mass="61763">MSEDIRELARGFPAQSPGDWRELAIGALKGADFDRTLVRTTADGIARGPVFFDRPAGSAPLYAPRDAYLPWAIRQSHGEADPAKANANILADLAGGVSEISLRLDEDGTNGIAAASADEIRRALEGVDLSIAPVHIEAGGLDAARLLAEVLKHSPDTRGGFGLPPATPYAAEFAQRFPNMRLIAVDARSVFDAGGSEVQEIAFMACGLAEAMRGLIDHGVSSERAVRGVEVRLAADADIHLTIAKLRAARIVAARILDAFGVTGIATPIHAVTAYRMMSRRDPWTNLIRVTAAGFAAATGGADAITIRPVTAALGRPTPFAQRVARNLQIMLQEESHLGRVADPAAGSFLHETLSRELAQHAWSLFQTLESEGGYERAVDGDAFRKRIAEARAGHEKAYRSGKESLIGINTFPELHSRPVEAVPGHDIGHDAPFEPIRFAAPFETFRDSAEKHEKKAGHRPTAFLATLGALAEFNARATFAQNHLAVGGVEIAGATEYANADKCVAAFKDSGSALAVICGTDAAYETQASELAAGLKKAGAKSVWLAGRPLDGVSGIDRFIHLRSDRLDDLQDAHAILGVKA</sequence>
<keyword evidence="8" id="KW-1185">Reference proteome</keyword>
<evidence type="ECO:0000256" key="3">
    <source>
        <dbReference type="ARBA" id="ARBA00022628"/>
    </source>
</evidence>
<feature type="domain" description="Methylmalonyl-CoA mutase alpha/beta chain catalytic" evidence="6">
    <location>
        <begin position="174"/>
        <end position="421"/>
    </location>
</feature>
<dbReference type="SUPFAM" id="SSF51703">
    <property type="entry name" value="Cobalamin (vitamin B12)-dependent enzymes"/>
    <property type="match status" value="1"/>
</dbReference>
<gene>
    <name evidence="7" type="ORF">ACFOOR_14000</name>
</gene>
<organism evidence="7 8">
    <name type="scientific">Hyphobacterium vulgare</name>
    <dbReference type="NCBI Taxonomy" id="1736751"/>
    <lineage>
        <taxon>Bacteria</taxon>
        <taxon>Pseudomonadati</taxon>
        <taxon>Pseudomonadota</taxon>
        <taxon>Alphaproteobacteria</taxon>
        <taxon>Maricaulales</taxon>
        <taxon>Maricaulaceae</taxon>
        <taxon>Hyphobacterium</taxon>
    </lineage>
</organism>
<dbReference type="InterPro" id="IPR006099">
    <property type="entry name" value="MeMalonylCoA_mutase_a/b_cat"/>
</dbReference>
<dbReference type="InterPro" id="IPR016176">
    <property type="entry name" value="Cbl-dep_enz_cat"/>
</dbReference>
<evidence type="ECO:0000256" key="2">
    <source>
        <dbReference type="ARBA" id="ARBA00008465"/>
    </source>
</evidence>
<evidence type="ECO:0000313" key="7">
    <source>
        <dbReference type="EMBL" id="MFC2927219.1"/>
    </source>
</evidence>
<evidence type="ECO:0000259" key="6">
    <source>
        <dbReference type="Pfam" id="PF01642"/>
    </source>
</evidence>
<dbReference type="Proteomes" id="UP001595379">
    <property type="component" value="Unassembled WGS sequence"/>
</dbReference>
<evidence type="ECO:0000313" key="8">
    <source>
        <dbReference type="Proteomes" id="UP001595379"/>
    </source>
</evidence>
<dbReference type="SUPFAM" id="SSF52242">
    <property type="entry name" value="Cobalamin (vitamin B12)-binding domain"/>
    <property type="match status" value="1"/>
</dbReference>
<keyword evidence="3" id="KW-0846">Cobalamin</keyword>
<dbReference type="PANTHER" id="PTHR48101">
    <property type="entry name" value="METHYLMALONYL-COA MUTASE, MITOCHONDRIAL-RELATED"/>
    <property type="match status" value="1"/>
</dbReference>
<comment type="cofactor">
    <cofactor evidence="1">
        <name>adenosylcob(III)alamin</name>
        <dbReference type="ChEBI" id="CHEBI:18408"/>
    </cofactor>
</comment>
<comment type="similarity">
    <text evidence="2">Belongs to the methylmalonyl-CoA mutase family.</text>
</comment>
<reference evidence="8" key="1">
    <citation type="journal article" date="2019" name="Int. J. Syst. Evol. Microbiol.">
        <title>The Global Catalogue of Microorganisms (GCM) 10K type strain sequencing project: providing services to taxonomists for standard genome sequencing and annotation.</title>
        <authorList>
            <consortium name="The Broad Institute Genomics Platform"/>
            <consortium name="The Broad Institute Genome Sequencing Center for Infectious Disease"/>
            <person name="Wu L."/>
            <person name="Ma J."/>
        </authorList>
    </citation>
    <scope>NUCLEOTIDE SEQUENCE [LARGE SCALE GENOMIC DNA]</scope>
    <source>
        <strain evidence="8">KCTC 52487</strain>
    </source>
</reference>
<dbReference type="InterPro" id="IPR036724">
    <property type="entry name" value="Cobalamin-bd_sf"/>
</dbReference>
<proteinExistence type="inferred from homology"/>
<name>A0ABV7A0W8_9PROT</name>
<comment type="caution">
    <text evidence="7">The sequence shown here is derived from an EMBL/GenBank/DDBJ whole genome shotgun (WGS) entry which is preliminary data.</text>
</comment>
<evidence type="ECO:0000256" key="4">
    <source>
        <dbReference type="ARBA" id="ARBA00023235"/>
    </source>
</evidence>
<keyword evidence="4" id="KW-0413">Isomerase</keyword>
<protein>
    <submittedName>
        <fullName evidence="7">Methylmalonyl-CoA mutase family protein</fullName>
    </submittedName>
</protein>
<dbReference type="RefSeq" id="WP_343163208.1">
    <property type="nucleotide sequence ID" value="NZ_JBHRSV010000028.1"/>
</dbReference>
<dbReference type="PANTHER" id="PTHR48101:SF4">
    <property type="entry name" value="METHYLMALONYL-COA MUTASE, MITOCHONDRIAL"/>
    <property type="match status" value="1"/>
</dbReference>
<evidence type="ECO:0000256" key="5">
    <source>
        <dbReference type="ARBA" id="ARBA00023285"/>
    </source>
</evidence>